<proteinExistence type="predicted"/>
<name>A0A1M2W269_TRAPU</name>
<keyword evidence="3" id="KW-1185">Reference proteome</keyword>
<protein>
    <submittedName>
        <fullName evidence="2">Uncharacterized protein</fullName>
    </submittedName>
</protein>
<dbReference type="OMA" id="AVWVQNC"/>
<evidence type="ECO:0000256" key="1">
    <source>
        <dbReference type="SAM" id="MobiDB-lite"/>
    </source>
</evidence>
<dbReference type="Proteomes" id="UP000184267">
    <property type="component" value="Unassembled WGS sequence"/>
</dbReference>
<dbReference type="AlphaFoldDB" id="A0A1M2W269"/>
<feature type="region of interest" description="Disordered" evidence="1">
    <location>
        <begin position="77"/>
        <end position="97"/>
    </location>
</feature>
<organism evidence="2 3">
    <name type="scientific">Trametes pubescens</name>
    <name type="common">White-rot fungus</name>
    <dbReference type="NCBI Taxonomy" id="154538"/>
    <lineage>
        <taxon>Eukaryota</taxon>
        <taxon>Fungi</taxon>
        <taxon>Dikarya</taxon>
        <taxon>Basidiomycota</taxon>
        <taxon>Agaricomycotina</taxon>
        <taxon>Agaricomycetes</taxon>
        <taxon>Polyporales</taxon>
        <taxon>Polyporaceae</taxon>
        <taxon>Trametes</taxon>
    </lineage>
</organism>
<feature type="compositionally biased region" description="Basic and acidic residues" evidence="1">
    <location>
        <begin position="77"/>
        <end position="90"/>
    </location>
</feature>
<accession>A0A1M2W269</accession>
<evidence type="ECO:0000313" key="3">
    <source>
        <dbReference type="Proteomes" id="UP000184267"/>
    </source>
</evidence>
<sequence>MQPIRSPSQLTLDISAAHFHLSRPSMDSGYASSMSSARLPADWMLSRMYENWKIADAAAQRLSADLRALEECESQLREARKRRDEKDKKSPKAKHKLSLKPLLRKRSSPAFVASAEVQPSDPDAPGCSIEELEVRLGELKSRVESTQSAADRLDSCFDELRRVLDDGRPVSWRSSHSSGSSLGYPYAESYRKARKTVGAREEAYQSSQTTTKCLRRACLAVQSAHHHYSKAMDLLDVVCSPKKSKWEAIVGDEQSRQQTYGEAAKWAEKAQICFNESLRSLQQHQDLLKRDEAEACEDLKETGLLQAVQLYNLMYGGKALAMGITQQVQIMTQKQDAVFQRLTSFAVWVQNCTKHCEAVERETRESRDAARRVLVALWVRADEDTETYSLAAPGEHSHIFHPAQSL</sequence>
<comment type="caution">
    <text evidence="2">The sequence shown here is derived from an EMBL/GenBank/DDBJ whole genome shotgun (WGS) entry which is preliminary data.</text>
</comment>
<gene>
    <name evidence="2" type="ORF">TRAPUB_9487</name>
</gene>
<dbReference type="EMBL" id="MNAD01000345">
    <property type="protein sequence ID" value="OJT13948.1"/>
    <property type="molecule type" value="Genomic_DNA"/>
</dbReference>
<reference evidence="2 3" key="1">
    <citation type="submission" date="2016-10" db="EMBL/GenBank/DDBJ databases">
        <title>Genome sequence of the basidiomycete white-rot fungus Trametes pubescens.</title>
        <authorList>
            <person name="Makela M.R."/>
            <person name="Granchi Z."/>
            <person name="Peng M."/>
            <person name="De Vries R.P."/>
            <person name="Grigoriev I."/>
            <person name="Riley R."/>
            <person name="Hilden K."/>
        </authorList>
    </citation>
    <scope>NUCLEOTIDE SEQUENCE [LARGE SCALE GENOMIC DNA]</scope>
    <source>
        <strain evidence="2 3">FBCC735</strain>
    </source>
</reference>
<evidence type="ECO:0000313" key="2">
    <source>
        <dbReference type="EMBL" id="OJT13948.1"/>
    </source>
</evidence>
<dbReference type="OrthoDB" id="3242001at2759"/>